<reference evidence="10 11" key="1">
    <citation type="submission" date="2019-11" db="EMBL/GenBank/DDBJ databases">
        <title>Pseudodesulfovibrio alkaliphilus, sp. nov., an alkaliphilic sulfate-reducing bacteria from mud volcano of Taman peninsula, Russia.</title>
        <authorList>
            <person name="Frolova A."/>
            <person name="Merkel A.Y."/>
            <person name="Slobodkin A.I."/>
        </authorList>
    </citation>
    <scope>NUCLEOTIDE SEQUENCE [LARGE SCALE GENOMIC DNA]</scope>
    <source>
        <strain evidence="10 11">F-1</strain>
    </source>
</reference>
<dbReference type="PANTHER" id="PTHR43774">
    <property type="entry name" value="PEPTIDE METHIONINE SULFOXIDE REDUCTASE"/>
    <property type="match status" value="1"/>
</dbReference>
<evidence type="ECO:0000256" key="6">
    <source>
        <dbReference type="ARBA" id="ARBA00048782"/>
    </source>
</evidence>
<keyword evidence="1 7" id="KW-0560">Oxidoreductase</keyword>
<dbReference type="Pfam" id="PF01625">
    <property type="entry name" value="PMSR"/>
    <property type="match status" value="1"/>
</dbReference>
<dbReference type="SUPFAM" id="SSF51316">
    <property type="entry name" value="Mss4-like"/>
    <property type="match status" value="1"/>
</dbReference>
<evidence type="ECO:0000256" key="5">
    <source>
        <dbReference type="ARBA" id="ARBA00048488"/>
    </source>
</evidence>
<dbReference type="HAMAP" id="MF_01400">
    <property type="entry name" value="MsrB"/>
    <property type="match status" value="1"/>
</dbReference>
<dbReference type="InterPro" id="IPR002569">
    <property type="entry name" value="Met_Sox_Rdtase_MsrA_dom"/>
</dbReference>
<evidence type="ECO:0000256" key="2">
    <source>
        <dbReference type="ARBA" id="ARBA00023268"/>
    </source>
</evidence>
<comment type="function">
    <text evidence="3 8">Has an important function as a repair enzyme for proteins that have been inactivated by oxidation. Catalyzes the reversible oxidation-reduction of methionine sulfoxide in proteins to methionine.</text>
</comment>
<dbReference type="NCBIfam" id="TIGR00357">
    <property type="entry name" value="peptide-methionine (R)-S-oxide reductase MsrB"/>
    <property type="match status" value="1"/>
</dbReference>
<dbReference type="InterPro" id="IPR036509">
    <property type="entry name" value="Met_Sox_Rdtase_MsrA_sf"/>
</dbReference>
<dbReference type="PROSITE" id="PS51790">
    <property type="entry name" value="MSRB"/>
    <property type="match status" value="1"/>
</dbReference>
<dbReference type="Gene3D" id="2.170.150.20">
    <property type="entry name" value="Peptide methionine sulfoxide reductase"/>
    <property type="match status" value="1"/>
</dbReference>
<evidence type="ECO:0000256" key="8">
    <source>
        <dbReference type="HAMAP-Rule" id="MF_01401"/>
    </source>
</evidence>
<dbReference type="Gene3D" id="3.30.1060.10">
    <property type="entry name" value="Peptide methionine sulphoxide reductase MsrA"/>
    <property type="match status" value="1"/>
</dbReference>
<dbReference type="GO" id="GO:0008113">
    <property type="term" value="F:peptide-methionine (S)-S-oxide reductase activity"/>
    <property type="evidence" value="ECO:0007669"/>
    <property type="project" value="UniProtKB-UniRule"/>
</dbReference>
<feature type="domain" description="MsrB" evidence="9">
    <location>
        <begin position="222"/>
        <end position="344"/>
    </location>
</feature>
<dbReference type="Pfam" id="PF01641">
    <property type="entry name" value="SelR"/>
    <property type="match status" value="1"/>
</dbReference>
<dbReference type="AlphaFoldDB" id="A0A7K1KPP6"/>
<feature type="active site" description="Nucleophile" evidence="7">
    <location>
        <position position="333"/>
    </location>
</feature>
<evidence type="ECO:0000256" key="1">
    <source>
        <dbReference type="ARBA" id="ARBA00023002"/>
    </source>
</evidence>
<dbReference type="SUPFAM" id="SSF55068">
    <property type="entry name" value="Peptide methionine sulfoxide reductase"/>
    <property type="match status" value="1"/>
</dbReference>
<comment type="catalytic activity">
    <reaction evidence="6 8">
        <text>[thioredoxin]-disulfide + L-methionine + H2O = L-methionine (S)-S-oxide + [thioredoxin]-dithiol</text>
        <dbReference type="Rhea" id="RHEA:19993"/>
        <dbReference type="Rhea" id="RHEA-COMP:10698"/>
        <dbReference type="Rhea" id="RHEA-COMP:10700"/>
        <dbReference type="ChEBI" id="CHEBI:15377"/>
        <dbReference type="ChEBI" id="CHEBI:29950"/>
        <dbReference type="ChEBI" id="CHEBI:50058"/>
        <dbReference type="ChEBI" id="CHEBI:57844"/>
        <dbReference type="ChEBI" id="CHEBI:58772"/>
        <dbReference type="EC" id="1.8.4.11"/>
    </reaction>
</comment>
<dbReference type="NCBIfam" id="TIGR00401">
    <property type="entry name" value="msrA"/>
    <property type="match status" value="1"/>
</dbReference>
<accession>A0A7K1KPP6</accession>
<keyword evidence="11" id="KW-1185">Reference proteome</keyword>
<evidence type="ECO:0000256" key="3">
    <source>
        <dbReference type="ARBA" id="ARBA00024679"/>
    </source>
</evidence>
<name>A0A7K1KPP6_9BACT</name>
<evidence type="ECO:0000256" key="4">
    <source>
        <dbReference type="ARBA" id="ARBA00047806"/>
    </source>
</evidence>
<dbReference type="GO" id="GO:0033743">
    <property type="term" value="F:peptide-methionine (R)-S-oxide reductase activity"/>
    <property type="evidence" value="ECO:0007669"/>
    <property type="project" value="UniProtKB-UniRule"/>
</dbReference>
<gene>
    <name evidence="7 10" type="primary">msrB</name>
    <name evidence="8" type="synonym">msrA</name>
    <name evidence="10" type="ORF">GKC30_09970</name>
</gene>
<comment type="catalytic activity">
    <reaction evidence="5 7">
        <text>L-methionyl-[protein] + [thioredoxin]-disulfide + H2O = L-methionyl-(R)-S-oxide-[protein] + [thioredoxin]-dithiol</text>
        <dbReference type="Rhea" id="RHEA:24164"/>
        <dbReference type="Rhea" id="RHEA-COMP:10698"/>
        <dbReference type="Rhea" id="RHEA-COMP:10700"/>
        <dbReference type="Rhea" id="RHEA-COMP:12313"/>
        <dbReference type="Rhea" id="RHEA-COMP:12314"/>
        <dbReference type="ChEBI" id="CHEBI:15377"/>
        <dbReference type="ChEBI" id="CHEBI:16044"/>
        <dbReference type="ChEBI" id="CHEBI:29950"/>
        <dbReference type="ChEBI" id="CHEBI:45764"/>
        <dbReference type="ChEBI" id="CHEBI:50058"/>
        <dbReference type="EC" id="1.8.4.12"/>
    </reaction>
</comment>
<proteinExistence type="inferred from homology"/>
<dbReference type="PANTHER" id="PTHR43774:SF1">
    <property type="entry name" value="PEPTIDE METHIONINE SULFOXIDE REDUCTASE MSRA 2"/>
    <property type="match status" value="1"/>
</dbReference>
<dbReference type="InterPro" id="IPR002579">
    <property type="entry name" value="Met_Sox_Rdtase_MsrB_dom"/>
</dbReference>
<evidence type="ECO:0000256" key="7">
    <source>
        <dbReference type="HAMAP-Rule" id="MF_01400"/>
    </source>
</evidence>
<keyword evidence="2" id="KW-0511">Multifunctional enzyme</keyword>
<dbReference type="InterPro" id="IPR011057">
    <property type="entry name" value="Mss4-like_sf"/>
</dbReference>
<dbReference type="HAMAP" id="MF_01401">
    <property type="entry name" value="MsrA"/>
    <property type="match status" value="1"/>
</dbReference>
<comment type="similarity">
    <text evidence="7">Belongs to the MsrB Met sulfoxide reductase family.</text>
</comment>
<comment type="similarity">
    <text evidence="8">Belongs to the MsrA Met sulfoxide reductase family.</text>
</comment>
<evidence type="ECO:0000313" key="10">
    <source>
        <dbReference type="EMBL" id="MUM77960.1"/>
    </source>
</evidence>
<sequence>MPTGNVRVGVAETDGDKEAEMGMNARTEVATLAGGCFWCVEADMARLPGVVRVVSGYAGGQEVEPSYEDVAGGRTGHREAVQVYFDPERVSYSEILAHFWRHFDPTDAGGSFGDRGEHYTSAIYYHDDAQREIAEASRAALEASGRFDRPVVTSVLPLTTFFEAEAYHQDFAVNNAVRYKTYRTFSGRDRFLRDVWDRDSSAVGQVAEGREAAGPKYTRPDDASLQGSLTPLQFEVVRRDGTEPPFANEFWDNRRPGIYVDVVSGEPLFSSTDKFDSGTGWPSFTRPLFEDAVTRRRDGRLLAPRTEVRSRMADSHLGHVFDDGPPPTGLRYCINSAALRFVPRESLEEEGYGEFAGLFR</sequence>
<evidence type="ECO:0000259" key="9">
    <source>
        <dbReference type="PROSITE" id="PS51790"/>
    </source>
</evidence>
<feature type="active site" evidence="8">
    <location>
        <position position="36"/>
    </location>
</feature>
<dbReference type="EC" id="1.8.4.11" evidence="8"/>
<dbReference type="Proteomes" id="UP000461162">
    <property type="component" value="Unassembled WGS sequence"/>
</dbReference>
<organism evidence="10 11">
    <name type="scientific">Pseudodesulfovibrio alkaliphilus</name>
    <dbReference type="NCBI Taxonomy" id="2661613"/>
    <lineage>
        <taxon>Bacteria</taxon>
        <taxon>Pseudomonadati</taxon>
        <taxon>Thermodesulfobacteriota</taxon>
        <taxon>Desulfovibrionia</taxon>
        <taxon>Desulfovibrionales</taxon>
        <taxon>Desulfovibrionaceae</taxon>
    </lineage>
</organism>
<evidence type="ECO:0000313" key="11">
    <source>
        <dbReference type="Proteomes" id="UP000461162"/>
    </source>
</evidence>
<comment type="caution">
    <text evidence="10">The sequence shown here is derived from an EMBL/GenBank/DDBJ whole genome shotgun (WGS) entry which is preliminary data.</text>
</comment>
<dbReference type="EC" id="1.8.4.12" evidence="7"/>
<protein>
    <recommendedName>
        <fullName evidence="7 8">Multifunctional fusion protein</fullName>
    </recommendedName>
    <domain>
        <recommendedName>
            <fullName evidence="8">Peptide methionine sulfoxide reductase MsrA</fullName>
            <shortName evidence="8">Protein-methionine-S-oxide reductase</shortName>
            <ecNumber evidence="8">1.8.4.11</ecNumber>
        </recommendedName>
        <alternativeName>
            <fullName evidence="8">Peptide-methionine (S)-S-oxide reductase</fullName>
            <shortName evidence="8">Peptide Met(O) reductase</shortName>
        </alternativeName>
    </domain>
    <domain>
        <recommendedName>
            <fullName evidence="7">Peptide methionine sulfoxide reductase MsrB</fullName>
            <ecNumber evidence="7">1.8.4.12</ecNumber>
        </recommendedName>
        <alternativeName>
            <fullName evidence="7">Peptide-methionine (R)-S-oxide reductase</fullName>
        </alternativeName>
    </domain>
</protein>
<comment type="caution">
    <text evidence="7">Lacks conserved residue(s) required for the propagation of feature annotation.</text>
</comment>
<dbReference type="FunFam" id="2.170.150.20:FF:000003">
    <property type="entry name" value="Peptide methionine sulfoxide reductase MsrB"/>
    <property type="match status" value="1"/>
</dbReference>
<comment type="catalytic activity">
    <reaction evidence="4 8">
        <text>L-methionyl-[protein] + [thioredoxin]-disulfide + H2O = L-methionyl-(S)-S-oxide-[protein] + [thioredoxin]-dithiol</text>
        <dbReference type="Rhea" id="RHEA:14217"/>
        <dbReference type="Rhea" id="RHEA-COMP:10698"/>
        <dbReference type="Rhea" id="RHEA-COMP:10700"/>
        <dbReference type="Rhea" id="RHEA-COMP:12313"/>
        <dbReference type="Rhea" id="RHEA-COMP:12315"/>
        <dbReference type="ChEBI" id="CHEBI:15377"/>
        <dbReference type="ChEBI" id="CHEBI:16044"/>
        <dbReference type="ChEBI" id="CHEBI:29950"/>
        <dbReference type="ChEBI" id="CHEBI:44120"/>
        <dbReference type="ChEBI" id="CHEBI:50058"/>
        <dbReference type="EC" id="1.8.4.11"/>
    </reaction>
</comment>
<dbReference type="EMBL" id="WODC01000006">
    <property type="protein sequence ID" value="MUM77960.1"/>
    <property type="molecule type" value="Genomic_DNA"/>
</dbReference>